<evidence type="ECO:0000313" key="2">
    <source>
        <dbReference type="Proteomes" id="UP000677616"/>
    </source>
</evidence>
<accession>A0ABX7YMK1</accession>
<organism evidence="1 2">
    <name type="scientific">Streptococcus oriscaviae</name>
    <dbReference type="NCBI Taxonomy" id="2781599"/>
    <lineage>
        <taxon>Bacteria</taxon>
        <taxon>Bacillati</taxon>
        <taxon>Bacillota</taxon>
        <taxon>Bacilli</taxon>
        <taxon>Lactobacillales</taxon>
        <taxon>Streptococcaceae</taxon>
        <taxon>Streptococcus</taxon>
    </lineage>
</organism>
<sequence length="308" mass="34998">MVRIYWKNYSQSTYLHGSQIDFHKDQVFFENSLMPPSFVIKSWDSMTNFQAVRSQPSLPLLKKGACYQLDLVAAIEPKHAAYLQINFFDRHHEKIHFEILKNQQNQFTYPQEAYSYQIALINAGATSLTFKYLSLRVLGSEDSVPQGMLLYPQTGTSVTLLLLEEEEDATLYADVIEQIGRKVGNLLILEARDAMSEQGIVDLQGWAKKHGYSHMTIIGYGSRGNQAGLHLHLKLKESKFYLSQSVNRIRLDKALLAQLDIDQNRLEQVVKQDDGLLFYMEQAVGLELVSGLIHPLSTLLHAFSTANT</sequence>
<keyword evidence="2" id="KW-1185">Reference proteome</keyword>
<dbReference type="Proteomes" id="UP000677616">
    <property type="component" value="Chromosome"/>
</dbReference>
<dbReference type="Pfam" id="PF15432">
    <property type="entry name" value="Sec-ASP3"/>
    <property type="match status" value="1"/>
</dbReference>
<reference evidence="1 2" key="1">
    <citation type="submission" date="2021-04" db="EMBL/GenBank/DDBJ databases">
        <title>Complete genome sequence of a novel Streptococcus species.</title>
        <authorList>
            <person name="Teng J.L.L."/>
        </authorList>
    </citation>
    <scope>NUCLEOTIDE SEQUENCE [LARGE SCALE GENOMIC DNA]</scope>
    <source>
        <strain evidence="1 2">HKU75</strain>
    </source>
</reference>
<evidence type="ECO:0000313" key="1">
    <source>
        <dbReference type="EMBL" id="QUE54662.1"/>
    </source>
</evidence>
<dbReference type="InterPro" id="IPR022259">
    <property type="entry name" value="Acessory_Sec_prot_Asp3"/>
</dbReference>
<protein>
    <submittedName>
        <fullName evidence="1">Accessory Sec system protein Asp3</fullName>
    </submittedName>
</protein>
<name>A0ABX7YMK1_9STRE</name>
<proteinExistence type="predicted"/>
<dbReference type="EMBL" id="CP073084">
    <property type="protein sequence ID" value="QUE54662.1"/>
    <property type="molecule type" value="Genomic_DNA"/>
</dbReference>
<dbReference type="RefSeq" id="WP_212571574.1">
    <property type="nucleotide sequence ID" value="NZ_CP073084.1"/>
</dbReference>
<dbReference type="NCBIfam" id="TIGR03711">
    <property type="entry name" value="acc_sec_asp3"/>
    <property type="match status" value="1"/>
</dbReference>
<gene>
    <name evidence="1" type="primary">asp3</name>
    <name evidence="1" type="ORF">INT76_01875</name>
</gene>